<accession>A0A6P8BL95</accession>
<keyword evidence="2" id="KW-0597">Phosphoprotein</keyword>
<evidence type="ECO:0000313" key="7">
    <source>
        <dbReference type="RefSeq" id="XP_030987862.1"/>
    </source>
</evidence>
<keyword evidence="3" id="KW-0511">Multifunctional enzyme</keyword>
<feature type="region of interest" description="N-terminal hotdog fold" evidence="4">
    <location>
        <begin position="527"/>
        <end position="657"/>
    </location>
</feature>
<evidence type="ECO:0000256" key="4">
    <source>
        <dbReference type="PROSITE-ProRule" id="PRU01363"/>
    </source>
</evidence>
<evidence type="ECO:0000259" key="5">
    <source>
        <dbReference type="PROSITE" id="PS52019"/>
    </source>
</evidence>
<dbReference type="Gene3D" id="3.10.129.110">
    <property type="entry name" value="Polyketide synthase dehydratase"/>
    <property type="match status" value="1"/>
</dbReference>
<dbReference type="GeneID" id="41955021"/>
<dbReference type="Proteomes" id="UP000515153">
    <property type="component" value="Unplaced"/>
</dbReference>
<dbReference type="Gene3D" id="3.40.366.10">
    <property type="entry name" value="Malonyl-Coenzyme A Acyl Carrier Protein, domain 2"/>
    <property type="match status" value="1"/>
</dbReference>
<dbReference type="SMART" id="SM00827">
    <property type="entry name" value="PKS_AT"/>
    <property type="match status" value="1"/>
</dbReference>
<dbReference type="GO" id="GO:0006633">
    <property type="term" value="P:fatty acid biosynthetic process"/>
    <property type="evidence" value="ECO:0007669"/>
    <property type="project" value="TreeGrafter"/>
</dbReference>
<dbReference type="RefSeq" id="XP_030987862.1">
    <property type="nucleotide sequence ID" value="XM_031120107.1"/>
</dbReference>
<dbReference type="InterPro" id="IPR014043">
    <property type="entry name" value="Acyl_transferase_dom"/>
</dbReference>
<evidence type="ECO:0000256" key="3">
    <source>
        <dbReference type="ARBA" id="ARBA00023268"/>
    </source>
</evidence>
<evidence type="ECO:0000256" key="2">
    <source>
        <dbReference type="ARBA" id="ARBA00022553"/>
    </source>
</evidence>
<reference evidence="7" key="2">
    <citation type="submission" date="2019-10" db="EMBL/GenBank/DDBJ databases">
        <authorList>
            <consortium name="NCBI Genome Project"/>
        </authorList>
    </citation>
    <scope>NUCLEOTIDE SEQUENCE</scope>
    <source>
        <strain evidence="7">NI907</strain>
    </source>
</reference>
<reference evidence="7" key="1">
    <citation type="journal article" date="2019" name="Mol. Biol. Evol.">
        <title>Blast fungal genomes show frequent chromosomal changes, gene gains and losses, and effector gene turnover.</title>
        <authorList>
            <person name="Gomez Luciano L.B."/>
            <person name="Jason Tsai I."/>
            <person name="Chuma I."/>
            <person name="Tosa Y."/>
            <person name="Chen Y.H."/>
            <person name="Li J.Y."/>
            <person name="Li M.Y."/>
            <person name="Jade Lu M.Y."/>
            <person name="Nakayashiki H."/>
            <person name="Li W.H."/>
        </authorList>
    </citation>
    <scope>NUCLEOTIDE SEQUENCE</scope>
    <source>
        <strain evidence="7">NI907</strain>
    </source>
</reference>
<organism evidence="6 7">
    <name type="scientific">Pyricularia grisea</name>
    <name type="common">Crabgrass-specific blast fungus</name>
    <name type="synonym">Magnaporthe grisea</name>
    <dbReference type="NCBI Taxonomy" id="148305"/>
    <lineage>
        <taxon>Eukaryota</taxon>
        <taxon>Fungi</taxon>
        <taxon>Dikarya</taxon>
        <taxon>Ascomycota</taxon>
        <taxon>Pezizomycotina</taxon>
        <taxon>Sordariomycetes</taxon>
        <taxon>Sordariomycetidae</taxon>
        <taxon>Magnaporthales</taxon>
        <taxon>Pyriculariaceae</taxon>
        <taxon>Pyricularia</taxon>
    </lineage>
</organism>
<name>A0A6P8BL95_PYRGI</name>
<dbReference type="Gene3D" id="3.40.47.10">
    <property type="match status" value="1"/>
</dbReference>
<dbReference type="InterPro" id="IPR016036">
    <property type="entry name" value="Malonyl_transacylase_ACP-bd"/>
</dbReference>
<dbReference type="InterPro" id="IPR016039">
    <property type="entry name" value="Thiolase-like"/>
</dbReference>
<dbReference type="InterPro" id="IPR042104">
    <property type="entry name" value="PKS_dehydratase_sf"/>
</dbReference>
<evidence type="ECO:0000256" key="1">
    <source>
        <dbReference type="ARBA" id="ARBA00022450"/>
    </source>
</evidence>
<dbReference type="InterPro" id="IPR050091">
    <property type="entry name" value="PKS_NRPS_Biosynth_Enz"/>
</dbReference>
<dbReference type="Gene3D" id="3.30.70.3290">
    <property type="match status" value="1"/>
</dbReference>
<dbReference type="GO" id="GO:0044550">
    <property type="term" value="P:secondary metabolite biosynthetic process"/>
    <property type="evidence" value="ECO:0007669"/>
    <property type="project" value="TreeGrafter"/>
</dbReference>
<dbReference type="SUPFAM" id="SSF53901">
    <property type="entry name" value="Thiolase-like"/>
    <property type="match status" value="1"/>
</dbReference>
<feature type="domain" description="PKS/mFAS DH" evidence="5">
    <location>
        <begin position="527"/>
        <end position="797"/>
    </location>
</feature>
<keyword evidence="1" id="KW-0596">Phosphopantetheine</keyword>
<proteinExistence type="predicted"/>
<dbReference type="PANTHER" id="PTHR43775:SF21">
    <property type="entry name" value="NON-REDUCING POLYKETIDE SYNTHASE AUSA-RELATED"/>
    <property type="match status" value="1"/>
</dbReference>
<dbReference type="PROSITE" id="PS52019">
    <property type="entry name" value="PKS_MFAS_DH"/>
    <property type="match status" value="1"/>
</dbReference>
<dbReference type="AlphaFoldDB" id="A0A6P8BL95"/>
<dbReference type="KEGG" id="pgri:PgNI_00022"/>
<gene>
    <name evidence="7" type="ORF">PgNI_00022</name>
</gene>
<dbReference type="InterPro" id="IPR049900">
    <property type="entry name" value="PKS_mFAS_DH"/>
</dbReference>
<sequence length="797" mass="88569">MLRQSKIPPQASLQNVNPKIGDLEPFKMAIPSGAVQPWDAPDNIRRAMVNSYGAAGSNACVVVCQSPTAGPRSAWWLLDKKKEKESAAVTHWPLIVSAATQASLEANCRVLAEMIRLEKPDINNLLWTLSEKRQRHRFRVILQVNSDVDSDSLATALDEAASSPAQATPKKKPVVFAFGGQSQRTIHLDRHLYATTPQLWRHLAECDAILTDLGYPPVIDEVLNHEKANQGILLLQTATFAVQYSCARTWEDAGLRVDAVVGHSFGELTAITFSGAVSLRDGIRMVAERAMLMQTAWGEEKGKMFAVHADIETVNKIIETVGGLEVACHNSPTGQVVVGTSQQIQKAETIIAESFKGTRYQHVDVTHGFHSKFVENILPGLRKVDESIEFKKPRIRLELCVDDAHEGQLLPGHIGRHARNPVFFSNAVRRITESLGPCVWLEAGTDAPIVSMTKRAVPDPGTHIFIPINFKASRRPETVMSDVTINLWRAGIDTTYWPWIGARNIKSVRLPVYQFTRKSFWTKFVDHSAELQGRLETALKQSSQASVLANPSKSKMVLLSEPRSDRFIINTDSSRFQEVVRGHAVCNQPMCPASMYMELAFSHPLTLAPDVEVSLLMNPEPDNAQSWKFTIESTRRDRSKQPVVHVRGTVSIVPSVDMRHLRVLLDSRALELDAHPDAERIQSRRVYTLFGTLVDYSPVLRGIQTMKMQGKWAVGTIKRPKHLVSLDDTERSVLELADAVVADNFVQVLGLAINTSEHVSPGSAFIVSSFDSFTLSSACRLLNRDGMWNVTSHYDVE</sequence>
<evidence type="ECO:0000313" key="6">
    <source>
        <dbReference type="Proteomes" id="UP000515153"/>
    </source>
</evidence>
<dbReference type="InterPro" id="IPR001227">
    <property type="entry name" value="Ac_transferase_dom_sf"/>
</dbReference>
<dbReference type="GO" id="GO:0004312">
    <property type="term" value="F:fatty acid synthase activity"/>
    <property type="evidence" value="ECO:0007669"/>
    <property type="project" value="TreeGrafter"/>
</dbReference>
<reference evidence="7" key="3">
    <citation type="submission" date="2025-08" db="UniProtKB">
        <authorList>
            <consortium name="RefSeq"/>
        </authorList>
    </citation>
    <scope>IDENTIFICATION</scope>
    <source>
        <strain evidence="7">NI907</strain>
    </source>
</reference>
<comment type="caution">
    <text evidence="4">Lacks conserved residue(s) required for the propagation of feature annotation.</text>
</comment>
<protein>
    <recommendedName>
        <fullName evidence="5">PKS/mFAS DH domain-containing protein</fullName>
    </recommendedName>
</protein>
<keyword evidence="6" id="KW-1185">Reference proteome</keyword>
<dbReference type="InterPro" id="IPR016035">
    <property type="entry name" value="Acyl_Trfase/lysoPLipase"/>
</dbReference>
<feature type="region of interest" description="C-terminal hotdog fold" evidence="4">
    <location>
        <begin position="675"/>
        <end position="797"/>
    </location>
</feature>
<dbReference type="Pfam" id="PF00698">
    <property type="entry name" value="Acyl_transf_1"/>
    <property type="match status" value="1"/>
</dbReference>
<dbReference type="PANTHER" id="PTHR43775">
    <property type="entry name" value="FATTY ACID SYNTHASE"/>
    <property type="match status" value="1"/>
</dbReference>
<dbReference type="SUPFAM" id="SSF55048">
    <property type="entry name" value="Probable ACP-binding domain of malonyl-CoA ACP transacylase"/>
    <property type="match status" value="1"/>
</dbReference>
<dbReference type="SUPFAM" id="SSF52151">
    <property type="entry name" value="FabD/lysophospholipase-like"/>
    <property type="match status" value="1"/>
</dbReference>